<dbReference type="InterPro" id="IPR048228">
    <property type="entry name" value="HelD_bacillota"/>
</dbReference>
<sequence>MQFPNESKQAEQRRVDFVTQLIEQQLQETSADIDKAQHERRQVELNFGANTRANYIETDDIIETNATLQQQRQLMTSAVSNEEILQHKEKELHALEGSPYFGRIDIQEAGENDTLYIGTASLSDENGEFWVYDWRAPIASIYYNGTLGTVKYESSMGTQNVDLQRKRQFSIRQGHIDNMFNTNETIGDEILKNALGQASSAQMKNIVATIQQSQNQIIRDTKSELLIVQGAAGSGKTSTIMQRIAYLLYHSRQQLNAEQIILFSPNNLFSNYIAEVLPSLGENNMRQVTLQTFLARRLHGLKIQTLFERFEQEQTTFAVSTQQIRQYKDSIEFAQALQKYAQHADLSLAFTDLIFEGQVFFTKKQIQDIYQQLPQALASADKFLQTKNHLIKQLQHFLHEEEQADWVIDAIDNLSSSQYQAIDQQEHLEQYSSQKQQHILARYLVKQHYLPVYDAIYNDYFFDVFQLYQHFLSQLQPAAITPSIWQEMIVEISANLERHYLQLDDATAILYLQQLVTGSGQNQRIKYLFIDEMQDYSALQLAYIQNSFPNAKLTLLGDIEQNVYAHDTLSQQRFYNLTKLLPHKKSTLITLNQSYRATAAITNLAKQFIPSGATIQAFNRSGKTPILFSGDEQELPNFTLKLAQQQVQNQHRVAIITKTNQQAQHLAEFWGDHAQLLQEQHTKIPQGIVVLPVYLAKGLEFDSVIGYDVSTFNYHSDGDYGILYTIATRALHELFFVCGPQRATIFNQVKPHSLIFKKF</sequence>
<dbReference type="InterPro" id="IPR000212">
    <property type="entry name" value="DNA_helicase_UvrD/REP"/>
</dbReference>
<accession>A0A417ZAX3</accession>
<proteinExistence type="predicted"/>
<keyword evidence="2 5" id="KW-0378">Hydrolase</keyword>
<dbReference type="SUPFAM" id="SSF52540">
    <property type="entry name" value="P-loop containing nucleoside triphosphate hydrolases"/>
    <property type="match status" value="1"/>
</dbReference>
<evidence type="ECO:0000259" key="7">
    <source>
        <dbReference type="PROSITE" id="PS51198"/>
    </source>
</evidence>
<keyword evidence="4 5" id="KW-0067">ATP-binding</keyword>
<dbReference type="GO" id="GO:0003677">
    <property type="term" value="F:DNA binding"/>
    <property type="evidence" value="ECO:0007669"/>
    <property type="project" value="InterPro"/>
</dbReference>
<dbReference type="GO" id="GO:0005829">
    <property type="term" value="C:cytosol"/>
    <property type="evidence" value="ECO:0007669"/>
    <property type="project" value="TreeGrafter"/>
</dbReference>
<dbReference type="Pfam" id="PF00580">
    <property type="entry name" value="UvrD-helicase"/>
    <property type="match status" value="1"/>
</dbReference>
<gene>
    <name evidence="8" type="ORF">DS832_03280</name>
</gene>
<dbReference type="Gene3D" id="3.40.50.300">
    <property type="entry name" value="P-loop containing nucleotide triphosphate hydrolases"/>
    <property type="match status" value="3"/>
</dbReference>
<dbReference type="InterPro" id="IPR027417">
    <property type="entry name" value="P-loop_NTPase"/>
</dbReference>
<dbReference type="GO" id="GO:0016787">
    <property type="term" value="F:hydrolase activity"/>
    <property type="evidence" value="ECO:0007669"/>
    <property type="project" value="UniProtKB-UniRule"/>
</dbReference>
<evidence type="ECO:0000313" key="8">
    <source>
        <dbReference type="EMBL" id="RHW47797.1"/>
    </source>
</evidence>
<dbReference type="RefSeq" id="WP_118910293.1">
    <property type="nucleotide sequence ID" value="NZ_QOCS01000007.1"/>
</dbReference>
<feature type="domain" description="UvrD-like helicase ATP-binding" evidence="7">
    <location>
        <begin position="209"/>
        <end position="598"/>
    </location>
</feature>
<dbReference type="GO" id="GO:0043138">
    <property type="term" value="F:3'-5' DNA helicase activity"/>
    <property type="evidence" value="ECO:0007669"/>
    <property type="project" value="TreeGrafter"/>
</dbReference>
<dbReference type="GO" id="GO:0000725">
    <property type="term" value="P:recombinational repair"/>
    <property type="evidence" value="ECO:0007669"/>
    <property type="project" value="TreeGrafter"/>
</dbReference>
<dbReference type="PROSITE" id="PS51198">
    <property type="entry name" value="UVRD_HELICASE_ATP_BIND"/>
    <property type="match status" value="1"/>
</dbReference>
<organism evidence="8 9">
    <name type="scientific">Bombilactobacillus bombi</name>
    <dbReference type="NCBI Taxonomy" id="1303590"/>
    <lineage>
        <taxon>Bacteria</taxon>
        <taxon>Bacillati</taxon>
        <taxon>Bacillota</taxon>
        <taxon>Bacilli</taxon>
        <taxon>Lactobacillales</taxon>
        <taxon>Lactobacillaceae</taxon>
        <taxon>Bombilactobacillus</taxon>
    </lineage>
</organism>
<feature type="coiled-coil region" evidence="6">
    <location>
        <begin position="19"/>
        <end position="46"/>
    </location>
</feature>
<dbReference type="InterPro" id="IPR014016">
    <property type="entry name" value="UvrD-like_ATP-bd"/>
</dbReference>
<dbReference type="PANTHER" id="PTHR11070">
    <property type="entry name" value="UVRD / RECB / PCRA DNA HELICASE FAMILY MEMBER"/>
    <property type="match status" value="1"/>
</dbReference>
<dbReference type="PANTHER" id="PTHR11070:SF17">
    <property type="entry name" value="DNA HELICASE IV"/>
    <property type="match status" value="1"/>
</dbReference>
<keyword evidence="3 5" id="KW-0347">Helicase</keyword>
<keyword evidence="1 5" id="KW-0547">Nucleotide-binding</keyword>
<feature type="binding site" evidence="5">
    <location>
        <begin position="230"/>
        <end position="237"/>
    </location>
    <ligand>
        <name>ATP</name>
        <dbReference type="ChEBI" id="CHEBI:30616"/>
    </ligand>
</feature>
<dbReference type="AlphaFoldDB" id="A0A417ZAX3"/>
<evidence type="ECO:0000256" key="4">
    <source>
        <dbReference type="ARBA" id="ARBA00022840"/>
    </source>
</evidence>
<dbReference type="EMBL" id="QOCS01000007">
    <property type="protein sequence ID" value="RHW47797.1"/>
    <property type="molecule type" value="Genomic_DNA"/>
</dbReference>
<evidence type="ECO:0000256" key="3">
    <source>
        <dbReference type="ARBA" id="ARBA00022806"/>
    </source>
</evidence>
<dbReference type="NCBIfam" id="NF041464">
    <property type="entry name" value="HelD_BACSU"/>
    <property type="match status" value="1"/>
</dbReference>
<evidence type="ECO:0000256" key="6">
    <source>
        <dbReference type="SAM" id="Coils"/>
    </source>
</evidence>
<evidence type="ECO:0000256" key="1">
    <source>
        <dbReference type="ARBA" id="ARBA00022741"/>
    </source>
</evidence>
<evidence type="ECO:0000256" key="5">
    <source>
        <dbReference type="PROSITE-ProRule" id="PRU00560"/>
    </source>
</evidence>
<evidence type="ECO:0000256" key="2">
    <source>
        <dbReference type="ARBA" id="ARBA00022801"/>
    </source>
</evidence>
<reference evidence="8 9" key="1">
    <citation type="submission" date="2018-07" db="EMBL/GenBank/DDBJ databases">
        <title>Genome sequences of six Lactobacillus spp. isolated from bumble bee guts.</title>
        <authorList>
            <person name="Motta E.V.S."/>
            <person name="Moran N.A."/>
        </authorList>
    </citation>
    <scope>NUCLEOTIDE SEQUENCE [LARGE SCALE GENOMIC DNA]</scope>
    <source>
        <strain evidence="8 9">LV-8.1</strain>
    </source>
</reference>
<protein>
    <submittedName>
        <fullName evidence="8">ATP-dependent DNA helicase</fullName>
    </submittedName>
</protein>
<dbReference type="Pfam" id="PF13538">
    <property type="entry name" value="UvrD_C_2"/>
    <property type="match status" value="1"/>
</dbReference>
<dbReference type="GO" id="GO:0005524">
    <property type="term" value="F:ATP binding"/>
    <property type="evidence" value="ECO:0007669"/>
    <property type="project" value="UniProtKB-UniRule"/>
</dbReference>
<dbReference type="Proteomes" id="UP000284822">
    <property type="component" value="Unassembled WGS sequence"/>
</dbReference>
<name>A0A417ZAX3_9LACO</name>
<dbReference type="InterPro" id="IPR013986">
    <property type="entry name" value="DExx_box_DNA_helicase_dom_sf"/>
</dbReference>
<keyword evidence="6" id="KW-0175">Coiled coil</keyword>
<dbReference type="Gene3D" id="1.10.10.160">
    <property type="match status" value="1"/>
</dbReference>
<comment type="caution">
    <text evidence="8">The sequence shown here is derived from an EMBL/GenBank/DDBJ whole genome shotgun (WGS) entry which is preliminary data.</text>
</comment>
<evidence type="ECO:0000313" key="9">
    <source>
        <dbReference type="Proteomes" id="UP000284822"/>
    </source>
</evidence>
<dbReference type="InterPro" id="IPR027785">
    <property type="entry name" value="UvrD-like_helicase_C"/>
</dbReference>